<dbReference type="AlphaFoldDB" id="A0A9N8D584"/>
<evidence type="ECO:0000313" key="2">
    <source>
        <dbReference type="EMBL" id="CAB9496638.1"/>
    </source>
</evidence>
<keyword evidence="3" id="KW-1185">Reference proteome</keyword>
<evidence type="ECO:0000256" key="1">
    <source>
        <dbReference type="SAM" id="MobiDB-lite"/>
    </source>
</evidence>
<gene>
    <name evidence="2" type="ORF">SEMRO_7_G006080.1</name>
</gene>
<organism evidence="2 3">
    <name type="scientific">Seminavis robusta</name>
    <dbReference type="NCBI Taxonomy" id="568900"/>
    <lineage>
        <taxon>Eukaryota</taxon>
        <taxon>Sar</taxon>
        <taxon>Stramenopiles</taxon>
        <taxon>Ochrophyta</taxon>
        <taxon>Bacillariophyta</taxon>
        <taxon>Bacillariophyceae</taxon>
        <taxon>Bacillariophycidae</taxon>
        <taxon>Naviculales</taxon>
        <taxon>Naviculaceae</taxon>
        <taxon>Seminavis</taxon>
    </lineage>
</organism>
<name>A0A9N8D584_9STRA</name>
<reference evidence="2" key="1">
    <citation type="submission" date="2020-06" db="EMBL/GenBank/DDBJ databases">
        <authorList>
            <consortium name="Plant Systems Biology data submission"/>
        </authorList>
    </citation>
    <scope>NUCLEOTIDE SEQUENCE</scope>
    <source>
        <strain evidence="2">D6</strain>
    </source>
</reference>
<feature type="region of interest" description="Disordered" evidence="1">
    <location>
        <begin position="88"/>
        <end position="114"/>
    </location>
</feature>
<accession>A0A9N8D584</accession>
<sequence>MREVIEGLSDVKELLAVNQVGLSFEDTSVVDQMDMLTSTSGVIRSLIQDLQATPEGELAPSQLKEYLDDFAAELEKADEIAANVKATHHRRRLRDAGEAANEGMPTSSHHEKMRKYTEHPKIKRHLEMHDKIKNGDLSFLDHYVDRMSQSSHASKGHRALGATPEWKESCKQMVSCIKNYSLFDFVAYFWGPFTNEDGEIEKDKMDPNVAVYTSSLEATLGSIRDALKKVESYYSQSNCEALLKHFHTNGYKKVYDEAKAGKYNGASWRDVCRAEGSTQYIKLSQIYEHVDQRAAYQILEDMGMCASLETATPSSLATQMDGAKRGRPCHTRSIIGLTKEINILEFHKRFKDYDSWTRRPNFDFLGDHQKKSCYKAVNSKYRQHMESHS</sequence>
<proteinExistence type="predicted"/>
<evidence type="ECO:0000313" key="3">
    <source>
        <dbReference type="Proteomes" id="UP001153069"/>
    </source>
</evidence>
<dbReference type="Proteomes" id="UP001153069">
    <property type="component" value="Unassembled WGS sequence"/>
</dbReference>
<protein>
    <submittedName>
        <fullName evidence="2">Uncharacterized protein</fullName>
    </submittedName>
</protein>
<comment type="caution">
    <text evidence="2">The sequence shown here is derived from an EMBL/GenBank/DDBJ whole genome shotgun (WGS) entry which is preliminary data.</text>
</comment>
<dbReference type="EMBL" id="CAICTM010000007">
    <property type="protein sequence ID" value="CAB9496638.1"/>
    <property type="molecule type" value="Genomic_DNA"/>
</dbReference>